<dbReference type="Gene3D" id="1.10.10.10">
    <property type="entry name" value="Winged helix-like DNA-binding domain superfamily/Winged helix DNA-binding domain"/>
    <property type="match status" value="1"/>
</dbReference>
<dbReference type="GO" id="GO:0003677">
    <property type="term" value="F:DNA binding"/>
    <property type="evidence" value="ECO:0007669"/>
    <property type="project" value="InterPro"/>
</dbReference>
<dbReference type="SUPFAM" id="SSF46894">
    <property type="entry name" value="C-terminal effector domain of the bipartite response regulators"/>
    <property type="match status" value="1"/>
</dbReference>
<dbReference type="EMBL" id="CP158296">
    <property type="protein sequence ID" value="XBV83422.1"/>
    <property type="molecule type" value="Genomic_DNA"/>
</dbReference>
<name>A0AAU7U4L2_9DEIO</name>
<keyword evidence="3" id="KW-0614">Plasmid</keyword>
<dbReference type="InterPro" id="IPR036388">
    <property type="entry name" value="WH-like_DNA-bd_sf"/>
</dbReference>
<dbReference type="RefSeq" id="WP_350240900.1">
    <property type="nucleotide sequence ID" value="NZ_CP158296.1"/>
</dbReference>
<protein>
    <submittedName>
        <fullName evidence="3">BTAD domain-containing putative transcriptional regulator</fullName>
    </submittedName>
</protein>
<dbReference type="GO" id="GO:0006355">
    <property type="term" value="P:regulation of DNA-templated transcription"/>
    <property type="evidence" value="ECO:0007669"/>
    <property type="project" value="InterPro"/>
</dbReference>
<dbReference type="AlphaFoldDB" id="A0AAU7U4L2"/>
<evidence type="ECO:0000313" key="3">
    <source>
        <dbReference type="EMBL" id="XBV83422.1"/>
    </source>
</evidence>
<dbReference type="Pfam" id="PF03704">
    <property type="entry name" value="BTAD"/>
    <property type="match status" value="1"/>
</dbReference>
<evidence type="ECO:0000256" key="1">
    <source>
        <dbReference type="SAM" id="MobiDB-lite"/>
    </source>
</evidence>
<dbReference type="Gene3D" id="1.25.40.10">
    <property type="entry name" value="Tetratricopeptide repeat domain"/>
    <property type="match status" value="1"/>
</dbReference>
<sequence length="451" mass="50667">MPMSIVIRTLGQESVTVNGEPVHWPSRAARDLFYLLLTRPRGYTRDQIVEWLWNSSQTLEHGGNFKVTLHRLRQALGDGQATVEHDELYRLADRYHQASDHVLFQQGLQRARGTERREQRLQVTYQALSLYAGDFLPDRTAEWLDETREALRSAYVRARLETAQLHCGALECHSAVRSLAGALMTDPLSGEQYHRNLMGCLCMVGKPDEAVTHYRHFLGFIQRDIGDMPARETVLMAEQIRGGEPHTARQIGGPQLCPRRVLYGPAPLEPPPTPMPDLSRWDTELQRGRKLLKLMQRLNGARDWADLQATVRTFIQDQLETSSVWLIGRSERAHGAHELTPPGPEWPPALLETVRWTLERLWSTGTPDDGSRPEHGGHVTVEVVGDPGQPPRAWLAVASPAGHPAPEVGDMELIRRVAAALGLVLAQARWQTPAAGRTEASRSVRPARRPR</sequence>
<dbReference type="SMART" id="SM01043">
    <property type="entry name" value="BTAD"/>
    <property type="match status" value="1"/>
</dbReference>
<dbReference type="PANTHER" id="PTHR35807">
    <property type="entry name" value="TRANSCRIPTIONAL REGULATOR REDD-RELATED"/>
    <property type="match status" value="1"/>
</dbReference>
<proteinExistence type="predicted"/>
<dbReference type="InterPro" id="IPR011990">
    <property type="entry name" value="TPR-like_helical_dom_sf"/>
</dbReference>
<dbReference type="InterPro" id="IPR005158">
    <property type="entry name" value="BTAD"/>
</dbReference>
<geneLocation type="plasmid" evidence="3">
    <name>pDson04</name>
</geneLocation>
<organism evidence="3">
    <name type="scientific">Deinococcus sonorensis KR-87</name>
    <dbReference type="NCBI Taxonomy" id="694439"/>
    <lineage>
        <taxon>Bacteria</taxon>
        <taxon>Thermotogati</taxon>
        <taxon>Deinococcota</taxon>
        <taxon>Deinococci</taxon>
        <taxon>Deinococcales</taxon>
        <taxon>Deinococcaceae</taxon>
        <taxon>Deinococcus</taxon>
    </lineage>
</organism>
<evidence type="ECO:0000259" key="2">
    <source>
        <dbReference type="SMART" id="SM01043"/>
    </source>
</evidence>
<accession>A0AAU7U4L2</accession>
<dbReference type="SUPFAM" id="SSF48452">
    <property type="entry name" value="TPR-like"/>
    <property type="match status" value="1"/>
</dbReference>
<feature type="domain" description="Bacterial transcriptional activator" evidence="2">
    <location>
        <begin position="99"/>
        <end position="241"/>
    </location>
</feature>
<dbReference type="KEGG" id="dsc:ABOD76_00165"/>
<dbReference type="InterPro" id="IPR016032">
    <property type="entry name" value="Sig_transdc_resp-reg_C-effctor"/>
</dbReference>
<reference evidence="3" key="1">
    <citation type="submission" date="2024-06" db="EMBL/GenBank/DDBJ databases">
        <title>Draft Genome Sequence of Deinococcus sonorensis Type Strain KR-87, a Biofilm Producing Representative of the Genus Deinococcus.</title>
        <authorList>
            <person name="Boren L.S."/>
            <person name="Grosso R.A."/>
            <person name="Hugenberg-Cox A.N."/>
            <person name="Hill J.T.E."/>
            <person name="Albert C.M."/>
            <person name="Tuohy J.M."/>
        </authorList>
    </citation>
    <scope>NUCLEOTIDE SEQUENCE</scope>
    <source>
        <strain evidence="3">KR-87</strain>
        <plasmid evidence="3">pDson04</plasmid>
    </source>
</reference>
<gene>
    <name evidence="3" type="ORF">ABOD76_00165</name>
</gene>
<dbReference type="InterPro" id="IPR051677">
    <property type="entry name" value="AfsR-DnrI-RedD_regulator"/>
</dbReference>
<feature type="region of interest" description="Disordered" evidence="1">
    <location>
        <begin position="431"/>
        <end position="451"/>
    </location>
</feature>